<dbReference type="SUPFAM" id="SSF52743">
    <property type="entry name" value="Subtilisin-like"/>
    <property type="match status" value="1"/>
</dbReference>
<dbReference type="AlphaFoldDB" id="X1UGG7"/>
<accession>X1UGG7</accession>
<comment type="caution">
    <text evidence="2">The sequence shown here is derived from an EMBL/GenBank/DDBJ whole genome shotgun (WGS) entry which is preliminary data.</text>
</comment>
<sequence>GNYRCNLQEGESRINNYPNYLLNEEAKILDPASSALGLTVGSLSTGNIPFRYAENSGVRSVAHENEFPSPFTRTGFGVDGMIKPELVDFGGDECFSRGMIITDQGVGIPTTSKNFLPPSSQLFRAPAGTSFAAPAVASMAAMLFNHFPSATSNMIRALLGDSALIPRDRPTLLQGNQYEENVLRTYGYGRADYERAAYSDQGEVLLIAEDEINLGNFHLYEIPSIPNEFLERKGERYICVTLAFDPPTRPTRGDSYLGVSMRYHLFRNIQLKRVEGIFRDWKRAPAG</sequence>
<name>X1UGG7_9ZZZZ</name>
<evidence type="ECO:0000313" key="2">
    <source>
        <dbReference type="EMBL" id="GAI98950.1"/>
    </source>
</evidence>
<dbReference type="InterPro" id="IPR000209">
    <property type="entry name" value="Peptidase_S8/S53_dom"/>
</dbReference>
<proteinExistence type="predicted"/>
<dbReference type="Gene3D" id="3.40.50.200">
    <property type="entry name" value="Peptidase S8/S53 domain"/>
    <property type="match status" value="1"/>
</dbReference>
<organism evidence="2">
    <name type="scientific">marine sediment metagenome</name>
    <dbReference type="NCBI Taxonomy" id="412755"/>
    <lineage>
        <taxon>unclassified sequences</taxon>
        <taxon>metagenomes</taxon>
        <taxon>ecological metagenomes</taxon>
    </lineage>
</organism>
<evidence type="ECO:0000259" key="1">
    <source>
        <dbReference type="Pfam" id="PF00082"/>
    </source>
</evidence>
<dbReference type="GO" id="GO:0004252">
    <property type="term" value="F:serine-type endopeptidase activity"/>
    <property type="evidence" value="ECO:0007669"/>
    <property type="project" value="InterPro"/>
</dbReference>
<protein>
    <recommendedName>
        <fullName evidence="1">Peptidase S8/S53 domain-containing protein</fullName>
    </recommendedName>
</protein>
<feature type="non-terminal residue" evidence="2">
    <location>
        <position position="287"/>
    </location>
</feature>
<dbReference type="GO" id="GO:0006508">
    <property type="term" value="P:proteolysis"/>
    <property type="evidence" value="ECO:0007669"/>
    <property type="project" value="InterPro"/>
</dbReference>
<dbReference type="Pfam" id="PF00082">
    <property type="entry name" value="Peptidase_S8"/>
    <property type="match status" value="1"/>
</dbReference>
<reference evidence="2" key="1">
    <citation type="journal article" date="2014" name="Front. Microbiol.">
        <title>High frequency of phylogenetically diverse reductive dehalogenase-homologous genes in deep subseafloor sedimentary metagenomes.</title>
        <authorList>
            <person name="Kawai M."/>
            <person name="Futagami T."/>
            <person name="Toyoda A."/>
            <person name="Takaki Y."/>
            <person name="Nishi S."/>
            <person name="Hori S."/>
            <person name="Arai W."/>
            <person name="Tsubouchi T."/>
            <person name="Morono Y."/>
            <person name="Uchiyama I."/>
            <person name="Ito T."/>
            <person name="Fujiyama A."/>
            <person name="Inagaki F."/>
            <person name="Takami H."/>
        </authorList>
    </citation>
    <scope>NUCLEOTIDE SEQUENCE</scope>
    <source>
        <strain evidence="2">Expedition CK06-06</strain>
    </source>
</reference>
<feature type="non-terminal residue" evidence="2">
    <location>
        <position position="1"/>
    </location>
</feature>
<dbReference type="EMBL" id="BARW01015790">
    <property type="protein sequence ID" value="GAI98950.1"/>
    <property type="molecule type" value="Genomic_DNA"/>
</dbReference>
<feature type="domain" description="Peptidase S8/S53" evidence="1">
    <location>
        <begin position="23"/>
        <end position="189"/>
    </location>
</feature>
<dbReference type="InterPro" id="IPR036852">
    <property type="entry name" value="Peptidase_S8/S53_dom_sf"/>
</dbReference>
<gene>
    <name evidence="2" type="ORF">S12H4_27637</name>
</gene>